<protein>
    <submittedName>
        <fullName evidence="2">Uncharacterized protein</fullName>
    </submittedName>
</protein>
<comment type="caution">
    <text evidence="2">The sequence shown here is derived from an EMBL/GenBank/DDBJ whole genome shotgun (WGS) entry which is preliminary data.</text>
</comment>
<organism evidence="2 3">
    <name type="scientific">Ficus carica</name>
    <name type="common">Common fig</name>
    <dbReference type="NCBI Taxonomy" id="3494"/>
    <lineage>
        <taxon>Eukaryota</taxon>
        <taxon>Viridiplantae</taxon>
        <taxon>Streptophyta</taxon>
        <taxon>Embryophyta</taxon>
        <taxon>Tracheophyta</taxon>
        <taxon>Spermatophyta</taxon>
        <taxon>Magnoliopsida</taxon>
        <taxon>eudicotyledons</taxon>
        <taxon>Gunneridae</taxon>
        <taxon>Pentapetalae</taxon>
        <taxon>rosids</taxon>
        <taxon>fabids</taxon>
        <taxon>Rosales</taxon>
        <taxon>Moraceae</taxon>
        <taxon>Ficeae</taxon>
        <taxon>Ficus</taxon>
    </lineage>
</organism>
<dbReference type="Proteomes" id="UP001187192">
    <property type="component" value="Unassembled WGS sequence"/>
</dbReference>
<evidence type="ECO:0000256" key="1">
    <source>
        <dbReference type="SAM" id="Phobius"/>
    </source>
</evidence>
<dbReference type="EMBL" id="BTGU01000012">
    <property type="protein sequence ID" value="GMN40956.1"/>
    <property type="molecule type" value="Genomic_DNA"/>
</dbReference>
<feature type="transmembrane region" description="Helical" evidence="1">
    <location>
        <begin position="20"/>
        <end position="39"/>
    </location>
</feature>
<keyword evidence="1" id="KW-0472">Membrane</keyword>
<keyword evidence="3" id="KW-1185">Reference proteome</keyword>
<keyword evidence="1" id="KW-0812">Transmembrane</keyword>
<keyword evidence="1" id="KW-1133">Transmembrane helix</keyword>
<gene>
    <name evidence="2" type="ORF">TIFTF001_010194</name>
</gene>
<evidence type="ECO:0000313" key="2">
    <source>
        <dbReference type="EMBL" id="GMN40956.1"/>
    </source>
</evidence>
<reference evidence="2" key="1">
    <citation type="submission" date="2023-07" db="EMBL/GenBank/DDBJ databases">
        <title>draft genome sequence of fig (Ficus carica).</title>
        <authorList>
            <person name="Takahashi T."/>
            <person name="Nishimura K."/>
        </authorList>
    </citation>
    <scope>NUCLEOTIDE SEQUENCE</scope>
</reference>
<accession>A0AA88AII9</accession>
<sequence>MLALSAAAQDSERAPSPAPALTIGSGAGLVATFSGVFLVSSQLFSLVVDQWEPGSASRT</sequence>
<dbReference type="AlphaFoldDB" id="A0AA88AII9"/>
<evidence type="ECO:0000313" key="3">
    <source>
        <dbReference type="Proteomes" id="UP001187192"/>
    </source>
</evidence>
<proteinExistence type="predicted"/>
<name>A0AA88AII9_FICCA</name>